<evidence type="ECO:0000313" key="9">
    <source>
        <dbReference type="Proteomes" id="UP000005233"/>
    </source>
</evidence>
<reference evidence="8 9" key="1">
    <citation type="journal article" date="2012" name="J. Bacteriol.">
        <title>Complete genome sequence of a thermophilic methanogen, Methanocella conradii HZ254, isolated from Chinese rice field soil.</title>
        <authorList>
            <person name="Lu Z."/>
            <person name="Lu Y."/>
        </authorList>
    </citation>
    <scope>NUCLEOTIDE SEQUENCE [LARGE SCALE GENOMIC DNA]</scope>
    <source>
        <strain evidence="9">DSM 24694 / JCM 17849 / CGMCC 1.5162 / HZ254</strain>
    </source>
</reference>
<dbReference type="PROSITE" id="PS50159">
    <property type="entry name" value="RIBOSOMAL_S13_2"/>
    <property type="match status" value="1"/>
</dbReference>
<accession>H8I732</accession>
<organism evidence="8 9">
    <name type="scientific">Methanocella conradii (strain DSM 24694 / JCM 17849 / CGMCC 1.5162 / HZ254)</name>
    <dbReference type="NCBI Taxonomy" id="1041930"/>
    <lineage>
        <taxon>Archaea</taxon>
        <taxon>Methanobacteriati</taxon>
        <taxon>Methanobacteriota</taxon>
        <taxon>Stenosarchaea group</taxon>
        <taxon>Methanomicrobia</taxon>
        <taxon>Methanocellales</taxon>
        <taxon>Methanocellaceae</taxon>
        <taxon>Methanocella</taxon>
    </lineage>
</organism>
<comment type="subunit">
    <text evidence="6">Part of the 30S ribosomal subunit. Forms a loose heterodimer with protein S19. Forms two bridges to the 50S subunit in the 70S ribosome.</text>
</comment>
<feature type="region of interest" description="Disordered" evidence="7">
    <location>
        <begin position="1"/>
        <end position="59"/>
    </location>
</feature>
<dbReference type="OrthoDB" id="372127at2157"/>
<dbReference type="InterPro" id="IPR019977">
    <property type="entry name" value="Ribosomal_uS13_archaeal"/>
</dbReference>
<comment type="similarity">
    <text evidence="1 6">Belongs to the universal ribosomal protein uS13 family.</text>
</comment>
<dbReference type="HAMAP" id="MF_01315">
    <property type="entry name" value="Ribosomal_uS13"/>
    <property type="match status" value="1"/>
</dbReference>
<dbReference type="GO" id="GO:0015935">
    <property type="term" value="C:small ribosomal subunit"/>
    <property type="evidence" value="ECO:0007669"/>
    <property type="project" value="TreeGrafter"/>
</dbReference>
<name>H8I732_METCZ</name>
<dbReference type="RefSeq" id="WP_014406114.1">
    <property type="nucleotide sequence ID" value="NC_017034.1"/>
</dbReference>
<evidence type="ECO:0000256" key="7">
    <source>
        <dbReference type="SAM" id="MobiDB-lite"/>
    </source>
</evidence>
<dbReference type="FunFam" id="1.10.8.50:FF:000001">
    <property type="entry name" value="30S ribosomal protein S13"/>
    <property type="match status" value="1"/>
</dbReference>
<dbReference type="GO" id="GO:0003735">
    <property type="term" value="F:structural constituent of ribosome"/>
    <property type="evidence" value="ECO:0007669"/>
    <property type="project" value="InterPro"/>
</dbReference>
<dbReference type="PANTHER" id="PTHR10871">
    <property type="entry name" value="30S RIBOSOMAL PROTEIN S13/40S RIBOSOMAL PROTEIN S18"/>
    <property type="match status" value="1"/>
</dbReference>
<feature type="region of interest" description="Disordered" evidence="7">
    <location>
        <begin position="184"/>
        <end position="226"/>
    </location>
</feature>
<dbReference type="InterPro" id="IPR018269">
    <property type="entry name" value="Ribosomal_uS13_CS"/>
</dbReference>
<dbReference type="HOGENOM" id="CLU_103849_0_0_2"/>
<evidence type="ECO:0000256" key="6">
    <source>
        <dbReference type="HAMAP-Rule" id="MF_01315"/>
    </source>
</evidence>
<dbReference type="GO" id="GO:0019843">
    <property type="term" value="F:rRNA binding"/>
    <property type="evidence" value="ECO:0007669"/>
    <property type="project" value="UniProtKB-UniRule"/>
</dbReference>
<dbReference type="AlphaFoldDB" id="H8I732"/>
<dbReference type="InterPro" id="IPR010979">
    <property type="entry name" value="Ribosomal_uS13-like_H2TH"/>
</dbReference>
<comment type="function">
    <text evidence="6">Located at the top of the head of the 30S subunit, it contacts several helices of the 16S rRNA. In the 70S ribosome it contacts the 23S rRNA (bridge B1a) and protein L5 of the 50S subunit (bridge B1b), connecting the 2 subunits; these bridges are implicated in subunit movement.</text>
</comment>
<evidence type="ECO:0000256" key="3">
    <source>
        <dbReference type="ARBA" id="ARBA00022884"/>
    </source>
</evidence>
<sequence length="226" mass="24649">MADKSDKPEKAKKEQKQEAPAAEAAPAQKKGGKKEKATKPAEGAEAQHGKKQPKIKKAEEKAKDEIKYIVRIANTDLDGTSTVQYALTGIKGIGLRVSKVIARKAGVDPNAIMGYLSAEQVDRIKNVVDNIDTSLPAWMLNRRSDIYTGENRHLLGTDLILGVKEDINLMKKIRCYKGIRHERGQKVRGQRTRSTGRTGATVGVIRKKEAPAAAAAGAGEKKEEKK</sequence>
<dbReference type="STRING" id="1041930.Mtc_1531"/>
<dbReference type="Proteomes" id="UP000005233">
    <property type="component" value="Chromosome"/>
</dbReference>
<feature type="compositionally biased region" description="Low complexity" evidence="7">
    <location>
        <begin position="18"/>
        <end position="29"/>
    </location>
</feature>
<dbReference type="PANTHER" id="PTHR10871:SF3">
    <property type="entry name" value="SMALL RIBOSOMAL SUBUNIT PROTEIN US13"/>
    <property type="match status" value="1"/>
</dbReference>
<dbReference type="KEGG" id="mez:Mtc_1531"/>
<dbReference type="EMBL" id="CP003243">
    <property type="protein sequence ID" value="AFD00283.1"/>
    <property type="molecule type" value="Genomic_DNA"/>
</dbReference>
<keyword evidence="5 6" id="KW-0687">Ribonucleoprotein</keyword>
<dbReference type="NCBIfam" id="TIGR03629">
    <property type="entry name" value="uS13_arch"/>
    <property type="match status" value="1"/>
</dbReference>
<dbReference type="GO" id="GO:0006412">
    <property type="term" value="P:translation"/>
    <property type="evidence" value="ECO:0007669"/>
    <property type="project" value="UniProtKB-UniRule"/>
</dbReference>
<dbReference type="eggNOG" id="arCOG01722">
    <property type="taxonomic scope" value="Archaea"/>
</dbReference>
<dbReference type="SUPFAM" id="SSF46946">
    <property type="entry name" value="S13-like H2TH domain"/>
    <property type="match status" value="1"/>
</dbReference>
<evidence type="ECO:0000256" key="2">
    <source>
        <dbReference type="ARBA" id="ARBA00022730"/>
    </source>
</evidence>
<keyword evidence="3 6" id="KW-0694">RNA-binding</keyword>
<evidence type="ECO:0000313" key="8">
    <source>
        <dbReference type="EMBL" id="AFD00283.1"/>
    </source>
</evidence>
<evidence type="ECO:0000256" key="5">
    <source>
        <dbReference type="ARBA" id="ARBA00023274"/>
    </source>
</evidence>
<dbReference type="PROSITE" id="PS00646">
    <property type="entry name" value="RIBOSOMAL_S13_1"/>
    <property type="match status" value="1"/>
</dbReference>
<dbReference type="GO" id="GO:0005829">
    <property type="term" value="C:cytosol"/>
    <property type="evidence" value="ECO:0007669"/>
    <property type="project" value="TreeGrafter"/>
</dbReference>
<dbReference type="InterPro" id="IPR001892">
    <property type="entry name" value="Ribosomal_uS13"/>
</dbReference>
<evidence type="ECO:0000256" key="4">
    <source>
        <dbReference type="ARBA" id="ARBA00022980"/>
    </source>
</evidence>
<dbReference type="Pfam" id="PF00416">
    <property type="entry name" value="Ribosomal_S13"/>
    <property type="match status" value="1"/>
</dbReference>
<feature type="compositionally biased region" description="Basic and acidic residues" evidence="7">
    <location>
        <begin position="1"/>
        <end position="17"/>
    </location>
</feature>
<keyword evidence="4 6" id="KW-0689">Ribosomal protein</keyword>
<feature type="compositionally biased region" description="Low complexity" evidence="7">
    <location>
        <begin position="192"/>
        <end position="204"/>
    </location>
</feature>
<dbReference type="Gene3D" id="4.10.910.10">
    <property type="entry name" value="30s ribosomal protein s13, domain 2"/>
    <property type="match status" value="1"/>
</dbReference>
<proteinExistence type="inferred from homology"/>
<evidence type="ECO:0000256" key="1">
    <source>
        <dbReference type="ARBA" id="ARBA00008080"/>
    </source>
</evidence>
<dbReference type="Gene3D" id="1.10.8.50">
    <property type="match status" value="1"/>
</dbReference>
<gene>
    <name evidence="8" type="primary">rps13p</name>
    <name evidence="6" type="synonym">rps13</name>
    <name evidence="8" type="ordered locus">Mtc_1531</name>
</gene>
<keyword evidence="2 6" id="KW-0699">rRNA-binding</keyword>
<protein>
    <recommendedName>
        <fullName evidence="6">Small ribosomal subunit protein uS13</fullName>
    </recommendedName>
</protein>
<dbReference type="NCBIfam" id="NF003140">
    <property type="entry name" value="PRK04053.1"/>
    <property type="match status" value="1"/>
</dbReference>
<dbReference type="GeneID" id="11971667"/>
<dbReference type="InterPro" id="IPR027437">
    <property type="entry name" value="Rbsml_uS13_C"/>
</dbReference>
<keyword evidence="9" id="KW-1185">Reference proteome</keyword>